<feature type="compositionally biased region" description="Low complexity" evidence="1">
    <location>
        <begin position="9"/>
        <end position="41"/>
    </location>
</feature>
<gene>
    <name evidence="2" type="ORF">MNEG_12895</name>
</gene>
<feature type="region of interest" description="Disordered" evidence="1">
    <location>
        <begin position="105"/>
        <end position="154"/>
    </location>
</feature>
<accession>A0A0D2KGZ9</accession>
<proteinExistence type="predicted"/>
<dbReference type="RefSeq" id="XP_013894088.1">
    <property type="nucleotide sequence ID" value="XM_014038634.1"/>
</dbReference>
<dbReference type="Proteomes" id="UP000054498">
    <property type="component" value="Unassembled WGS sequence"/>
</dbReference>
<dbReference type="EMBL" id="KK103718">
    <property type="protein sequence ID" value="KIY95068.1"/>
    <property type="molecule type" value="Genomic_DNA"/>
</dbReference>
<feature type="region of interest" description="Disordered" evidence="1">
    <location>
        <begin position="1"/>
        <end position="55"/>
    </location>
</feature>
<evidence type="ECO:0000313" key="3">
    <source>
        <dbReference type="Proteomes" id="UP000054498"/>
    </source>
</evidence>
<dbReference type="GeneID" id="25730303"/>
<organism evidence="2 3">
    <name type="scientific">Monoraphidium neglectum</name>
    <dbReference type="NCBI Taxonomy" id="145388"/>
    <lineage>
        <taxon>Eukaryota</taxon>
        <taxon>Viridiplantae</taxon>
        <taxon>Chlorophyta</taxon>
        <taxon>core chlorophytes</taxon>
        <taxon>Chlorophyceae</taxon>
        <taxon>CS clade</taxon>
        <taxon>Sphaeropleales</taxon>
        <taxon>Selenastraceae</taxon>
        <taxon>Monoraphidium</taxon>
    </lineage>
</organism>
<name>A0A0D2KGZ9_9CHLO</name>
<keyword evidence="3" id="KW-1185">Reference proteome</keyword>
<protein>
    <submittedName>
        <fullName evidence="2">Uncharacterized protein</fullName>
    </submittedName>
</protein>
<reference evidence="2 3" key="1">
    <citation type="journal article" date="2013" name="BMC Genomics">
        <title>Reconstruction of the lipid metabolism for the microalga Monoraphidium neglectum from its genome sequence reveals characteristics suitable for biofuel production.</title>
        <authorList>
            <person name="Bogen C."/>
            <person name="Al-Dilaimi A."/>
            <person name="Albersmeier A."/>
            <person name="Wichmann J."/>
            <person name="Grundmann M."/>
            <person name="Rupp O."/>
            <person name="Lauersen K.J."/>
            <person name="Blifernez-Klassen O."/>
            <person name="Kalinowski J."/>
            <person name="Goesmann A."/>
            <person name="Mussgnug J.H."/>
            <person name="Kruse O."/>
        </authorList>
    </citation>
    <scope>NUCLEOTIDE SEQUENCE [LARGE SCALE GENOMIC DNA]</scope>
    <source>
        <strain evidence="2 3">SAG 48.87</strain>
    </source>
</reference>
<evidence type="ECO:0000313" key="2">
    <source>
        <dbReference type="EMBL" id="KIY95068.1"/>
    </source>
</evidence>
<dbReference type="KEGG" id="mng:MNEG_12895"/>
<dbReference type="AlphaFoldDB" id="A0A0D2KGZ9"/>
<sequence>MMLSHSAARRAAAAPSKARPAPARPALRPRRPLAAVRAAGDVTGGAAGGGEDDRERLAHEVLRAESFEALPNDLKAAVAETAGGEQHSSAESLCMEGFAKQLSESDLEEYKKQGSGLPFDFQDDPAALPDDESAPIGADARGDAGGGAADVKSA</sequence>
<evidence type="ECO:0000256" key="1">
    <source>
        <dbReference type="SAM" id="MobiDB-lite"/>
    </source>
</evidence>